<comment type="caution">
    <text evidence="1">The sequence shown here is derived from an EMBL/GenBank/DDBJ whole genome shotgun (WGS) entry which is preliminary data.</text>
</comment>
<protein>
    <submittedName>
        <fullName evidence="1">Uncharacterized protein</fullName>
    </submittedName>
</protein>
<name>A0A0B2VEJ7_TOXCA</name>
<dbReference type="EMBL" id="JPKZ01001801">
    <property type="protein sequence ID" value="KHN79978.1"/>
    <property type="molecule type" value="Genomic_DNA"/>
</dbReference>
<keyword evidence="2" id="KW-1185">Reference proteome</keyword>
<proteinExistence type="predicted"/>
<accession>A0A0B2VEJ7</accession>
<sequence length="139" mass="15527">INSDKQVSSFNCVLYDCRSVLNKLPVLESLQRFDPPDIIGHCETCLSNKVPDSLLSPNSKYNVLRSNKSCGMKGGGVAILTKRHFSFEGTGTLALNSRCDAWSSVIYRQCLLRAGYNAYGLCFSYLQCLYLCMYCGFHL</sequence>
<reference evidence="1 2" key="1">
    <citation type="submission" date="2014-11" db="EMBL/GenBank/DDBJ databases">
        <title>Genetic blueprint of the zoonotic pathogen Toxocara canis.</title>
        <authorList>
            <person name="Zhu X.-Q."/>
            <person name="Korhonen P.K."/>
            <person name="Cai H."/>
            <person name="Young N.D."/>
            <person name="Nejsum P."/>
            <person name="von Samson-Himmelstjerna G."/>
            <person name="Boag P.R."/>
            <person name="Tan P."/>
            <person name="Li Q."/>
            <person name="Min J."/>
            <person name="Yang Y."/>
            <person name="Wang X."/>
            <person name="Fang X."/>
            <person name="Hall R.S."/>
            <person name="Hofmann A."/>
            <person name="Sternberg P.W."/>
            <person name="Jex A.R."/>
            <person name="Gasser R.B."/>
        </authorList>
    </citation>
    <scope>NUCLEOTIDE SEQUENCE [LARGE SCALE GENOMIC DNA]</scope>
    <source>
        <strain evidence="1">PN_DK_2014</strain>
    </source>
</reference>
<evidence type="ECO:0000313" key="1">
    <source>
        <dbReference type="EMBL" id="KHN79978.1"/>
    </source>
</evidence>
<feature type="non-terminal residue" evidence="1">
    <location>
        <position position="1"/>
    </location>
</feature>
<dbReference type="AlphaFoldDB" id="A0A0B2VEJ7"/>
<organism evidence="1 2">
    <name type="scientific">Toxocara canis</name>
    <name type="common">Canine roundworm</name>
    <dbReference type="NCBI Taxonomy" id="6265"/>
    <lineage>
        <taxon>Eukaryota</taxon>
        <taxon>Metazoa</taxon>
        <taxon>Ecdysozoa</taxon>
        <taxon>Nematoda</taxon>
        <taxon>Chromadorea</taxon>
        <taxon>Rhabditida</taxon>
        <taxon>Spirurina</taxon>
        <taxon>Ascaridomorpha</taxon>
        <taxon>Ascaridoidea</taxon>
        <taxon>Toxocaridae</taxon>
        <taxon>Toxocara</taxon>
    </lineage>
</organism>
<evidence type="ECO:0000313" key="2">
    <source>
        <dbReference type="Proteomes" id="UP000031036"/>
    </source>
</evidence>
<dbReference type="Proteomes" id="UP000031036">
    <property type="component" value="Unassembled WGS sequence"/>
</dbReference>
<gene>
    <name evidence="1" type="ORF">Tcan_01461</name>
</gene>